<evidence type="ECO:0000256" key="7">
    <source>
        <dbReference type="ARBA" id="ARBA00047899"/>
    </source>
</evidence>
<feature type="region of interest" description="Disordered" evidence="9">
    <location>
        <begin position="315"/>
        <end position="374"/>
    </location>
</feature>
<dbReference type="Pfam" id="PF00069">
    <property type="entry name" value="Pkinase"/>
    <property type="match status" value="1"/>
</dbReference>
<dbReference type="Ensembl" id="ENSTMTT00000002703.1">
    <property type="protein sequence ID" value="ENSTMTP00000002602.1"/>
    <property type="gene ID" value="ENSTMTG00000002018.1"/>
</dbReference>
<dbReference type="FunFam" id="1.10.510.10:FF:000944">
    <property type="entry name" value="Testis-specific serine/threonine-protein kinase 5"/>
    <property type="match status" value="1"/>
</dbReference>
<name>A0A674I3Z1_9SAUR</name>
<dbReference type="GO" id="GO:0005524">
    <property type="term" value="F:ATP binding"/>
    <property type="evidence" value="ECO:0007669"/>
    <property type="project" value="UniProtKB-KW"/>
</dbReference>
<evidence type="ECO:0000256" key="1">
    <source>
        <dbReference type="ARBA" id="ARBA00012513"/>
    </source>
</evidence>
<reference evidence="11" key="1">
    <citation type="submission" date="2025-08" db="UniProtKB">
        <authorList>
            <consortium name="Ensembl"/>
        </authorList>
    </citation>
    <scope>IDENTIFICATION</scope>
</reference>
<accession>A0A674I3Z1</accession>
<evidence type="ECO:0000256" key="8">
    <source>
        <dbReference type="ARBA" id="ARBA00048679"/>
    </source>
</evidence>
<dbReference type="AlphaFoldDB" id="A0A674I3Z1"/>
<dbReference type="GeneTree" id="ENSGT00940000163790"/>
<evidence type="ECO:0000313" key="11">
    <source>
        <dbReference type="Ensembl" id="ENSTMTP00000002602.1"/>
    </source>
</evidence>
<sequence>MKSCAKREEDRKTFMDQVRESKENGYLLSSRKIGSGAFSKVYLGYATQEKLRQNYKLASDLRSKRHAMVAIKIISTAKAPLEYSRKFLPREIYSLNATYKHINIQLYEMYRNSRRTYLVLELASRGDLLEHINATSDRRECPGLEEEEARRLFRQIVSAVAHCHNRGIVHRDLKCENILLDERGFIKLTDFGFANRYSSKNSLMSTFCGSVPYTAPEILMSKKYNGELADLWSLGVILYAMVTGKLPFRERQPHKMIHMIKQGLSFQQPISPECQSLIQGLLQLKPGARLGLQQVATHCWMLPATSAIFQQALNATGRPPERTSRGSRQGNQSPRRPSHLLCTGRLPRPSRDGSQGPRADLCRLPPSAALARPG</sequence>
<dbReference type="Gene3D" id="1.10.510.10">
    <property type="entry name" value="Transferase(Phosphotransferase) domain 1"/>
    <property type="match status" value="1"/>
</dbReference>
<evidence type="ECO:0000256" key="4">
    <source>
        <dbReference type="ARBA" id="ARBA00022741"/>
    </source>
</evidence>
<keyword evidence="5" id="KW-0418">Kinase</keyword>
<dbReference type="InterPro" id="IPR011009">
    <property type="entry name" value="Kinase-like_dom_sf"/>
</dbReference>
<dbReference type="SUPFAM" id="SSF56112">
    <property type="entry name" value="Protein kinase-like (PK-like)"/>
    <property type="match status" value="1"/>
</dbReference>
<evidence type="ECO:0000256" key="3">
    <source>
        <dbReference type="ARBA" id="ARBA00022679"/>
    </source>
</evidence>
<dbReference type="Proteomes" id="UP000472274">
    <property type="component" value="Unplaced"/>
</dbReference>
<comment type="catalytic activity">
    <reaction evidence="8">
        <text>L-seryl-[protein] + ATP = O-phospho-L-seryl-[protein] + ADP + H(+)</text>
        <dbReference type="Rhea" id="RHEA:17989"/>
        <dbReference type="Rhea" id="RHEA-COMP:9863"/>
        <dbReference type="Rhea" id="RHEA-COMP:11604"/>
        <dbReference type="ChEBI" id="CHEBI:15378"/>
        <dbReference type="ChEBI" id="CHEBI:29999"/>
        <dbReference type="ChEBI" id="CHEBI:30616"/>
        <dbReference type="ChEBI" id="CHEBI:83421"/>
        <dbReference type="ChEBI" id="CHEBI:456216"/>
        <dbReference type="EC" id="2.7.11.1"/>
    </reaction>
</comment>
<gene>
    <name evidence="11" type="primary">LOC112113238</name>
</gene>
<feature type="compositionally biased region" description="Polar residues" evidence="9">
    <location>
        <begin position="326"/>
        <end position="335"/>
    </location>
</feature>
<dbReference type="EC" id="2.7.11.1" evidence="1"/>
<evidence type="ECO:0000256" key="6">
    <source>
        <dbReference type="ARBA" id="ARBA00022840"/>
    </source>
</evidence>
<dbReference type="CDD" id="cd14003">
    <property type="entry name" value="STKc_AMPK-like"/>
    <property type="match status" value="1"/>
</dbReference>
<evidence type="ECO:0000256" key="5">
    <source>
        <dbReference type="ARBA" id="ARBA00022777"/>
    </source>
</evidence>
<evidence type="ECO:0000256" key="2">
    <source>
        <dbReference type="ARBA" id="ARBA00022527"/>
    </source>
</evidence>
<evidence type="ECO:0000259" key="10">
    <source>
        <dbReference type="PROSITE" id="PS50011"/>
    </source>
</evidence>
<comment type="catalytic activity">
    <reaction evidence="7">
        <text>L-threonyl-[protein] + ATP = O-phospho-L-threonyl-[protein] + ADP + H(+)</text>
        <dbReference type="Rhea" id="RHEA:46608"/>
        <dbReference type="Rhea" id="RHEA-COMP:11060"/>
        <dbReference type="Rhea" id="RHEA-COMP:11605"/>
        <dbReference type="ChEBI" id="CHEBI:15378"/>
        <dbReference type="ChEBI" id="CHEBI:30013"/>
        <dbReference type="ChEBI" id="CHEBI:30616"/>
        <dbReference type="ChEBI" id="CHEBI:61977"/>
        <dbReference type="ChEBI" id="CHEBI:456216"/>
        <dbReference type="EC" id="2.7.11.1"/>
    </reaction>
</comment>
<dbReference type="PROSITE" id="PS00108">
    <property type="entry name" value="PROTEIN_KINASE_ST"/>
    <property type="match status" value="1"/>
</dbReference>
<keyword evidence="6" id="KW-0067">ATP-binding</keyword>
<reference evidence="11" key="2">
    <citation type="submission" date="2025-09" db="UniProtKB">
        <authorList>
            <consortium name="Ensembl"/>
        </authorList>
    </citation>
    <scope>IDENTIFICATION</scope>
</reference>
<dbReference type="PROSITE" id="PS50011">
    <property type="entry name" value="PROTEIN_KINASE_DOM"/>
    <property type="match status" value="1"/>
</dbReference>
<dbReference type="InParanoid" id="A0A674I3Z1"/>
<dbReference type="GO" id="GO:0005737">
    <property type="term" value="C:cytoplasm"/>
    <property type="evidence" value="ECO:0007669"/>
    <property type="project" value="TreeGrafter"/>
</dbReference>
<keyword evidence="12" id="KW-1185">Reference proteome</keyword>
<dbReference type="GO" id="GO:0050321">
    <property type="term" value="F:tau-protein kinase activity"/>
    <property type="evidence" value="ECO:0007669"/>
    <property type="project" value="TreeGrafter"/>
</dbReference>
<dbReference type="InterPro" id="IPR000719">
    <property type="entry name" value="Prot_kinase_dom"/>
</dbReference>
<dbReference type="PANTHER" id="PTHR24346">
    <property type="entry name" value="MAP/MICROTUBULE AFFINITY-REGULATING KINASE"/>
    <property type="match status" value="1"/>
</dbReference>
<keyword evidence="3" id="KW-0808">Transferase</keyword>
<dbReference type="GO" id="GO:0035556">
    <property type="term" value="P:intracellular signal transduction"/>
    <property type="evidence" value="ECO:0007669"/>
    <property type="project" value="TreeGrafter"/>
</dbReference>
<dbReference type="SMART" id="SM00220">
    <property type="entry name" value="S_TKc"/>
    <property type="match status" value="1"/>
</dbReference>
<keyword evidence="4" id="KW-0547">Nucleotide-binding</keyword>
<keyword evidence="2" id="KW-0723">Serine/threonine-protein kinase</keyword>
<dbReference type="GO" id="GO:0000226">
    <property type="term" value="P:microtubule cytoskeleton organization"/>
    <property type="evidence" value="ECO:0007669"/>
    <property type="project" value="TreeGrafter"/>
</dbReference>
<organism evidence="11 12">
    <name type="scientific">Terrapene triunguis</name>
    <name type="common">Three-toed box turtle</name>
    <dbReference type="NCBI Taxonomy" id="2587831"/>
    <lineage>
        <taxon>Eukaryota</taxon>
        <taxon>Metazoa</taxon>
        <taxon>Chordata</taxon>
        <taxon>Craniata</taxon>
        <taxon>Vertebrata</taxon>
        <taxon>Euteleostomi</taxon>
        <taxon>Archelosauria</taxon>
        <taxon>Testudinata</taxon>
        <taxon>Testudines</taxon>
        <taxon>Cryptodira</taxon>
        <taxon>Durocryptodira</taxon>
        <taxon>Testudinoidea</taxon>
        <taxon>Emydidae</taxon>
        <taxon>Terrapene</taxon>
    </lineage>
</organism>
<dbReference type="PANTHER" id="PTHR24346:SF84">
    <property type="entry name" value="TESTIS SPECIFIC SERINE KINASE 5"/>
    <property type="match status" value="1"/>
</dbReference>
<evidence type="ECO:0000256" key="9">
    <source>
        <dbReference type="SAM" id="MobiDB-lite"/>
    </source>
</evidence>
<protein>
    <recommendedName>
        <fullName evidence="1">non-specific serine/threonine protein kinase</fullName>
        <ecNumber evidence="1">2.7.11.1</ecNumber>
    </recommendedName>
</protein>
<feature type="domain" description="Protein kinase" evidence="10">
    <location>
        <begin position="27"/>
        <end position="301"/>
    </location>
</feature>
<evidence type="ECO:0000313" key="12">
    <source>
        <dbReference type="Proteomes" id="UP000472274"/>
    </source>
</evidence>
<dbReference type="InterPro" id="IPR008271">
    <property type="entry name" value="Ser/Thr_kinase_AS"/>
</dbReference>
<proteinExistence type="predicted"/>